<keyword evidence="1" id="KW-0863">Zinc-finger</keyword>
<evidence type="ECO:0000313" key="5">
    <source>
        <dbReference type="Proteomes" id="UP001152320"/>
    </source>
</evidence>
<keyword evidence="5" id="KW-1185">Reference proteome</keyword>
<organism evidence="4 5">
    <name type="scientific">Holothuria leucospilota</name>
    <name type="common">Black long sea cucumber</name>
    <name type="synonym">Mertensiothuria leucospilota</name>
    <dbReference type="NCBI Taxonomy" id="206669"/>
    <lineage>
        <taxon>Eukaryota</taxon>
        <taxon>Metazoa</taxon>
        <taxon>Echinodermata</taxon>
        <taxon>Eleutherozoa</taxon>
        <taxon>Echinozoa</taxon>
        <taxon>Holothuroidea</taxon>
        <taxon>Aspidochirotacea</taxon>
        <taxon>Aspidochirotida</taxon>
        <taxon>Holothuriidae</taxon>
        <taxon>Holothuria</taxon>
    </lineage>
</organism>
<evidence type="ECO:0000259" key="3">
    <source>
        <dbReference type="PROSITE" id="PS50119"/>
    </source>
</evidence>
<sequence>MATSSEYSAQFGSCLFAVSNILTEQNVQDVTSEYDEINPDRKKSIKGAADLFSELQGHGLLNEKNVNDLASKLEELKLERAAQHLKKYQKEYLAGYGEPTERCFLHEKFYLQYFCATCAERTCAECAEKFHNMTPGCKIFALSEVKKRSENQRDELEQNLYLAELTLNSAEMEAMEQCKKSSHLKKYVRNRIEKDYLSLLQRVEHEEYAILDQIMENKVMLMKKFLSAKNQLEKIIDYIDYLRESLKESHGDILNMTKSITWIENETQLTEKNMEDQLDVLRGDISALGNFSVDKEMSAVSSQSTLIGGVLIQKNQLVHLYDERHIHGGVNLVCIDPTDASREYWRHLVIVSKRQCCVVMSYISLWYNSTPHVLFAAGNIVFIVQHNWHNSIYESVASVQTRVIDEIREDSYITSIFTCAKNGKQFEDEFLISISNCASLKKCRISNKTLQVINTGIDFIKCASYAFNIVAVATCLSSNVVLLTTEPSIRKVGYLRPKPWMEGLLTVSVIWDGTYWIVLYVRNKGQEKEWKIIKYERMGEFVGVCAEGEQCDETNVPVSVARCKNTLFVSFPDKTVSFFRH</sequence>
<proteinExistence type="predicted"/>
<dbReference type="OrthoDB" id="100767at2759"/>
<comment type="caution">
    <text evidence="4">The sequence shown here is derived from an EMBL/GenBank/DDBJ whole genome shotgun (WGS) entry which is preliminary data.</text>
</comment>
<feature type="coiled-coil region" evidence="2">
    <location>
        <begin position="139"/>
        <end position="173"/>
    </location>
</feature>
<dbReference type="AlphaFoldDB" id="A0A9Q1HI30"/>
<dbReference type="InterPro" id="IPR011029">
    <property type="entry name" value="DEATH-like_dom_sf"/>
</dbReference>
<feature type="domain" description="B box-type" evidence="3">
    <location>
        <begin position="98"/>
        <end position="142"/>
    </location>
</feature>
<evidence type="ECO:0000256" key="2">
    <source>
        <dbReference type="SAM" id="Coils"/>
    </source>
</evidence>
<dbReference type="SUPFAM" id="SSF47986">
    <property type="entry name" value="DEATH domain"/>
    <property type="match status" value="1"/>
</dbReference>
<reference evidence="4" key="1">
    <citation type="submission" date="2021-10" db="EMBL/GenBank/DDBJ databases">
        <title>Tropical sea cucumber genome reveals ecological adaptation and Cuvierian tubules defense mechanism.</title>
        <authorList>
            <person name="Chen T."/>
        </authorList>
    </citation>
    <scope>NUCLEOTIDE SEQUENCE</scope>
    <source>
        <strain evidence="4">Nanhai2018</strain>
        <tissue evidence="4">Muscle</tissue>
    </source>
</reference>
<dbReference type="Gene3D" id="1.10.533.10">
    <property type="entry name" value="Death Domain, Fas"/>
    <property type="match status" value="1"/>
</dbReference>
<keyword evidence="1" id="KW-0862">Zinc</keyword>
<dbReference type="CDD" id="cd19756">
    <property type="entry name" value="Bbox2"/>
    <property type="match status" value="1"/>
</dbReference>
<evidence type="ECO:0000256" key="1">
    <source>
        <dbReference type="PROSITE-ProRule" id="PRU00024"/>
    </source>
</evidence>
<keyword evidence="1" id="KW-0479">Metal-binding</keyword>
<dbReference type="InterPro" id="IPR000315">
    <property type="entry name" value="Znf_B-box"/>
</dbReference>
<keyword evidence="2" id="KW-0175">Coiled coil</keyword>
<dbReference type="PROSITE" id="PS50119">
    <property type="entry name" value="ZF_BBOX"/>
    <property type="match status" value="1"/>
</dbReference>
<gene>
    <name evidence="4" type="ORF">HOLleu_04180</name>
</gene>
<dbReference type="Proteomes" id="UP001152320">
    <property type="component" value="Chromosome 1"/>
</dbReference>
<accession>A0A9Q1HI30</accession>
<name>A0A9Q1HI30_HOLLE</name>
<protein>
    <recommendedName>
        <fullName evidence="3">B box-type domain-containing protein</fullName>
    </recommendedName>
</protein>
<dbReference type="GO" id="GO:0008270">
    <property type="term" value="F:zinc ion binding"/>
    <property type="evidence" value="ECO:0007669"/>
    <property type="project" value="UniProtKB-KW"/>
</dbReference>
<dbReference type="EMBL" id="JAIZAY010000001">
    <property type="protein sequence ID" value="KAJ8050832.1"/>
    <property type="molecule type" value="Genomic_DNA"/>
</dbReference>
<evidence type="ECO:0000313" key="4">
    <source>
        <dbReference type="EMBL" id="KAJ8050832.1"/>
    </source>
</evidence>
<dbReference type="SUPFAM" id="SSF57845">
    <property type="entry name" value="B-box zinc-binding domain"/>
    <property type="match status" value="1"/>
</dbReference>